<feature type="binding site" evidence="7">
    <location>
        <position position="195"/>
    </location>
    <ligand>
        <name>Fe(2+)</name>
        <dbReference type="ChEBI" id="CHEBI:29033"/>
    </ligand>
</feature>
<comment type="similarity">
    <text evidence="1 7 8">Belongs to the ferrochelatase family.</text>
</comment>
<dbReference type="EC" id="4.98.1.1" evidence="7"/>
<protein>
    <recommendedName>
        <fullName evidence="7">Ferrochelatase</fullName>
        <ecNumber evidence="7">4.98.1.1</ecNumber>
    </recommendedName>
    <alternativeName>
        <fullName evidence="7">Heme synthase</fullName>
    </alternativeName>
    <alternativeName>
        <fullName evidence="7">Protoheme ferro-lyase</fullName>
    </alternativeName>
</protein>
<evidence type="ECO:0000256" key="7">
    <source>
        <dbReference type="HAMAP-Rule" id="MF_00323"/>
    </source>
</evidence>
<dbReference type="PANTHER" id="PTHR11108">
    <property type="entry name" value="FERROCHELATASE"/>
    <property type="match status" value="1"/>
</dbReference>
<dbReference type="InterPro" id="IPR033659">
    <property type="entry name" value="Ferrochelatase_N"/>
</dbReference>
<dbReference type="Proteomes" id="UP000659698">
    <property type="component" value="Unassembled WGS sequence"/>
</dbReference>
<dbReference type="InterPro" id="IPR033644">
    <property type="entry name" value="Ferrochelatase_C"/>
</dbReference>
<reference evidence="9 10" key="1">
    <citation type="journal article" date="2019" name="Int. J. Syst. Evol. Microbiol.">
        <title>Rufibacter sediminis sp. nov., isolated from freshwater lake sediment.</title>
        <authorList>
            <person name="Qu J.H."/>
            <person name="Zhang L.J."/>
            <person name="Fu Y.H."/>
            <person name="Li H.F."/>
        </authorList>
    </citation>
    <scope>NUCLEOTIDE SEQUENCE [LARGE SCALE GENOMIC DNA]</scope>
    <source>
        <strain evidence="9 10">H-1</strain>
    </source>
</reference>
<comment type="catalytic activity">
    <reaction evidence="6">
        <text>Fe-coproporphyrin III + 2 H(+) = coproporphyrin III + Fe(2+)</text>
        <dbReference type="Rhea" id="RHEA:49572"/>
        <dbReference type="ChEBI" id="CHEBI:15378"/>
        <dbReference type="ChEBI" id="CHEBI:29033"/>
        <dbReference type="ChEBI" id="CHEBI:68438"/>
        <dbReference type="ChEBI" id="CHEBI:131725"/>
        <dbReference type="EC" id="4.99.1.9"/>
    </reaction>
    <physiologicalReaction direction="right-to-left" evidence="6">
        <dbReference type="Rhea" id="RHEA:49574"/>
    </physiologicalReaction>
</comment>
<proteinExistence type="inferred from homology"/>
<keyword evidence="10" id="KW-1185">Reference proteome</keyword>
<keyword evidence="7" id="KW-0479">Metal-binding</keyword>
<evidence type="ECO:0000313" key="10">
    <source>
        <dbReference type="Proteomes" id="UP000659698"/>
    </source>
</evidence>
<keyword evidence="3 7" id="KW-0350">Heme biosynthesis</keyword>
<dbReference type="PANTHER" id="PTHR11108:SF1">
    <property type="entry name" value="FERROCHELATASE, MITOCHONDRIAL"/>
    <property type="match status" value="1"/>
</dbReference>
<evidence type="ECO:0000256" key="5">
    <source>
        <dbReference type="ARBA" id="ARBA00023244"/>
    </source>
</evidence>
<dbReference type="CDD" id="cd00419">
    <property type="entry name" value="Ferrochelatase_C"/>
    <property type="match status" value="1"/>
</dbReference>
<keyword evidence="5 7" id="KW-0627">Porphyrin biosynthesis</keyword>
<organism evidence="9 10">
    <name type="scientific">Rufibacter sediminis</name>
    <dbReference type="NCBI Taxonomy" id="2762756"/>
    <lineage>
        <taxon>Bacteria</taxon>
        <taxon>Pseudomonadati</taxon>
        <taxon>Bacteroidota</taxon>
        <taxon>Cytophagia</taxon>
        <taxon>Cytophagales</taxon>
        <taxon>Hymenobacteraceae</taxon>
        <taxon>Rufibacter</taxon>
    </lineage>
</organism>
<comment type="subcellular location">
    <subcellularLocation>
        <location evidence="7">Cytoplasm</location>
    </subcellularLocation>
</comment>
<feature type="binding site" evidence="7">
    <location>
        <position position="296"/>
    </location>
    <ligand>
        <name>Fe(2+)</name>
        <dbReference type="ChEBI" id="CHEBI:29033"/>
    </ligand>
</feature>
<accession>A0ABR6VSW9</accession>
<dbReference type="Pfam" id="PF00762">
    <property type="entry name" value="Ferrochelatase"/>
    <property type="match status" value="1"/>
</dbReference>
<dbReference type="EMBL" id="JACOAF010000027">
    <property type="protein sequence ID" value="MBC3540303.1"/>
    <property type="molecule type" value="Genomic_DNA"/>
</dbReference>
<dbReference type="RefSeq" id="WP_186637743.1">
    <property type="nucleotide sequence ID" value="NZ_JACOAF010000027.1"/>
</dbReference>
<comment type="pathway">
    <text evidence="7">Porphyrin-containing compound metabolism; protoheme biosynthesis; protoheme from protoporphyrin-IX: step 1/1.</text>
</comment>
<dbReference type="HAMAP" id="MF_00323">
    <property type="entry name" value="Ferrochelatase"/>
    <property type="match status" value="1"/>
</dbReference>
<dbReference type="SUPFAM" id="SSF53800">
    <property type="entry name" value="Chelatase"/>
    <property type="match status" value="1"/>
</dbReference>
<evidence type="ECO:0000256" key="4">
    <source>
        <dbReference type="ARBA" id="ARBA00023239"/>
    </source>
</evidence>
<keyword evidence="7" id="KW-0963">Cytoplasm</keyword>
<evidence type="ECO:0000256" key="1">
    <source>
        <dbReference type="ARBA" id="ARBA00007718"/>
    </source>
</evidence>
<dbReference type="InterPro" id="IPR001015">
    <property type="entry name" value="Ferrochelatase"/>
</dbReference>
<dbReference type="NCBIfam" id="TIGR00109">
    <property type="entry name" value="hemH"/>
    <property type="match status" value="1"/>
</dbReference>
<dbReference type="CDD" id="cd03411">
    <property type="entry name" value="Ferrochelatase_N"/>
    <property type="match status" value="1"/>
</dbReference>
<evidence type="ECO:0000256" key="6">
    <source>
        <dbReference type="ARBA" id="ARBA00024536"/>
    </source>
</evidence>
<keyword evidence="2 7" id="KW-0408">Iron</keyword>
<comment type="function">
    <text evidence="7">Catalyzes the ferrous insertion into protoporphyrin IX.</text>
</comment>
<comment type="catalytic activity">
    <reaction evidence="7">
        <text>heme b + 2 H(+) = protoporphyrin IX + Fe(2+)</text>
        <dbReference type="Rhea" id="RHEA:22584"/>
        <dbReference type="ChEBI" id="CHEBI:15378"/>
        <dbReference type="ChEBI" id="CHEBI:29033"/>
        <dbReference type="ChEBI" id="CHEBI:57306"/>
        <dbReference type="ChEBI" id="CHEBI:60344"/>
        <dbReference type="EC" id="4.98.1.1"/>
    </reaction>
</comment>
<gene>
    <name evidence="7 9" type="primary">hemH</name>
    <name evidence="9" type="ORF">H7U12_11485</name>
</gene>
<dbReference type="GO" id="GO:0016829">
    <property type="term" value="F:lyase activity"/>
    <property type="evidence" value="ECO:0007669"/>
    <property type="project" value="UniProtKB-KW"/>
</dbReference>
<sequence>MSPITKTGVLLVNQGTPDSPSVADVCKYLREFLMDERVMDLPFLKRWPLVNLAIAPFRAPKSAKVYQQLWTPEGSPLKVYGYRVTSLLQASLGANYVVKLAMRYQNPAIEKALAEFQAMGITKLVIVPLYPQYASATTGSVHQKVMETVTSWTVIPEIRFAGPFWHEPRFIRAFAKIGQKHLDRENYEHLVFTYHGLPERQLHQHERYSSCQEANCQHELHAGNQFCYRAQCYATSRAIALELGIAPEDYSVCFQSRLGRDPWIQPYTDDTLRGLAAAGLKKVLVFAPSFIADCLETTIEVGEEYRELFEELGGTHWQLVESLNDDASWISCLHQLVTQQETPRPSPKRSLTALKKYPSLYPISLN</sequence>
<keyword evidence="4 7" id="KW-0456">Lyase</keyword>
<comment type="caution">
    <text evidence="9">The sequence shown here is derived from an EMBL/GenBank/DDBJ whole genome shotgun (WGS) entry which is preliminary data.</text>
</comment>
<name>A0ABR6VSW9_9BACT</name>
<evidence type="ECO:0000256" key="2">
    <source>
        <dbReference type="ARBA" id="ARBA00023004"/>
    </source>
</evidence>
<dbReference type="Gene3D" id="3.40.50.1400">
    <property type="match status" value="2"/>
</dbReference>
<evidence type="ECO:0000313" key="9">
    <source>
        <dbReference type="EMBL" id="MBC3540303.1"/>
    </source>
</evidence>
<evidence type="ECO:0000256" key="8">
    <source>
        <dbReference type="RuleBase" id="RU004185"/>
    </source>
</evidence>
<evidence type="ECO:0000256" key="3">
    <source>
        <dbReference type="ARBA" id="ARBA00023133"/>
    </source>
</evidence>